<sequence>MKEFYGIGLLCIILFMGNPVHAQADKHTIHTLVDQLNTLTLTNSAPTENLTEEFLAVSDTGKNNDAVLMEVNLATLLSADWVHNFLAKQLPDGSWPDIDYHDQKRSRWEPAFHVTRIQALAKVYQSKESTYYHNADLLKSLKEAIDFWINAHLVCPNWWYNEIGCPKLLGPALLLLKDELTAEQKHALAQRMGRPVFQMTGQNKVWLAGNQVMKGLLLDSLELVQRARDSIFSELYVSLNEGLQPDYSFHQHGPQMQFGNYGLAYASTLSYWLSVFSGTELQAPSEKVLTLRNYLVNGLLKTIYGGYMDTNALGRQVFQHAQRGKALALVMTCRYMMRLDPAYKHYYQAYITQCLAEKTDSNEPLSFSFFPRSDFGIYRSSSLYASIRMYSNRTTGYEMTNDENLQGQYAADGTLLTRTVGNTYDDIFPVWNWKYLPGVTCPDDGLPLHKQAVPYLPNHSDFVGGLSVGTAGIAAISLYKDSLQAKKAYFFLDGTITCLGAAIHSTKTTPIHTTLDQTFLSGSLWLDRRQVNVQQPYREKKTIHWLLHDQLACYFFRPTPVHISAEEHNGSWRSIAPFYTDTPVRAQVLTAWIDHGVKPRQQSYAYMVVPNVTPNEMATFASKPTVHLLQNDSCAQVIQSDKAQAVAGVFYQTATVTQGTRKLIVETPGLFLLKQDEQDLQITVCDPTQQLTVFKLRIEGKLTGEGAVFNPESHTTDIVIPLPLKPGEKGKSVSRQYR</sequence>
<accession>A0ABP9BY19</accession>
<feature type="chain" id="PRO_5045320229" evidence="7">
    <location>
        <begin position="23"/>
        <end position="738"/>
    </location>
</feature>
<feature type="domain" description="Polysaccharide lyase family 8 C-terminal" evidence="9">
    <location>
        <begin position="628"/>
        <end position="692"/>
    </location>
</feature>
<evidence type="ECO:0000313" key="11">
    <source>
        <dbReference type="EMBL" id="GAA4802155.1"/>
    </source>
</evidence>
<comment type="subunit">
    <text evidence="3">Monomer.</text>
</comment>
<evidence type="ECO:0000259" key="10">
    <source>
        <dbReference type="Pfam" id="PF08124"/>
    </source>
</evidence>
<evidence type="ECO:0000259" key="9">
    <source>
        <dbReference type="Pfam" id="PF02884"/>
    </source>
</evidence>
<evidence type="ECO:0000256" key="5">
    <source>
        <dbReference type="ARBA" id="ARBA00022837"/>
    </source>
</evidence>
<evidence type="ECO:0000256" key="3">
    <source>
        <dbReference type="ARBA" id="ARBA00011245"/>
    </source>
</evidence>
<dbReference type="InterPro" id="IPR011071">
    <property type="entry name" value="Lyase_8-like_C"/>
</dbReference>
<dbReference type="InterPro" id="IPR004103">
    <property type="entry name" value="Lyase_8_C"/>
</dbReference>
<dbReference type="GO" id="GO:0016829">
    <property type="term" value="F:lyase activity"/>
    <property type="evidence" value="ECO:0007669"/>
    <property type="project" value="UniProtKB-KW"/>
</dbReference>
<dbReference type="Gene3D" id="2.60.220.10">
    <property type="entry name" value="Polysaccharide lyase family 8-like, C-terminal"/>
    <property type="match status" value="1"/>
</dbReference>
<proteinExistence type="inferred from homology"/>
<comment type="caution">
    <text evidence="11">The sequence shown here is derived from an EMBL/GenBank/DDBJ whole genome shotgun (WGS) entry which is preliminary data.</text>
</comment>
<keyword evidence="6 11" id="KW-0456">Lyase</keyword>
<dbReference type="EMBL" id="BAABIQ010000042">
    <property type="protein sequence ID" value="GAA4802155.1"/>
    <property type="molecule type" value="Genomic_DNA"/>
</dbReference>
<dbReference type="SUPFAM" id="SSF49863">
    <property type="entry name" value="Hyaluronate lyase-like, C-terminal domain"/>
    <property type="match status" value="1"/>
</dbReference>
<evidence type="ECO:0000256" key="7">
    <source>
        <dbReference type="SAM" id="SignalP"/>
    </source>
</evidence>
<reference evidence="12" key="1">
    <citation type="journal article" date="2019" name="Int. J. Syst. Evol. Microbiol.">
        <title>The Global Catalogue of Microorganisms (GCM) 10K type strain sequencing project: providing services to taxonomists for standard genome sequencing and annotation.</title>
        <authorList>
            <consortium name="The Broad Institute Genomics Platform"/>
            <consortium name="The Broad Institute Genome Sequencing Center for Infectious Disease"/>
            <person name="Wu L."/>
            <person name="Ma J."/>
        </authorList>
    </citation>
    <scope>NUCLEOTIDE SEQUENCE [LARGE SCALE GENOMIC DNA]</scope>
    <source>
        <strain evidence="12">JCM 18200</strain>
    </source>
</reference>
<dbReference type="Pfam" id="PF02884">
    <property type="entry name" value="Lyase_8_C"/>
    <property type="match status" value="1"/>
</dbReference>
<evidence type="ECO:0000256" key="6">
    <source>
        <dbReference type="ARBA" id="ARBA00023239"/>
    </source>
</evidence>
<dbReference type="InterPro" id="IPR038970">
    <property type="entry name" value="Lyase_8"/>
</dbReference>
<dbReference type="SUPFAM" id="SSF74650">
    <property type="entry name" value="Galactose mutarotase-like"/>
    <property type="match status" value="1"/>
</dbReference>
<protein>
    <submittedName>
        <fullName evidence="11">Polysaccharide lyase 8 family protein</fullName>
    </submittedName>
</protein>
<gene>
    <name evidence="11" type="ORF">GCM10023231_33870</name>
</gene>
<evidence type="ECO:0000256" key="1">
    <source>
        <dbReference type="ARBA" id="ARBA00001913"/>
    </source>
</evidence>
<dbReference type="PANTHER" id="PTHR38481:SF1">
    <property type="entry name" value="HYALURONATE LYASE"/>
    <property type="match status" value="1"/>
</dbReference>
<keyword evidence="4 7" id="KW-0732">Signal</keyword>
<evidence type="ECO:0000256" key="4">
    <source>
        <dbReference type="ARBA" id="ARBA00022729"/>
    </source>
</evidence>
<feature type="domain" description="Polysaccharide lyase family 8 central" evidence="8">
    <location>
        <begin position="369"/>
        <end position="612"/>
    </location>
</feature>
<comment type="cofactor">
    <cofactor evidence="1">
        <name>Ca(2+)</name>
        <dbReference type="ChEBI" id="CHEBI:29108"/>
    </cofactor>
</comment>
<organism evidence="11 12">
    <name type="scientific">Olivibacter ginsenosidimutans</name>
    <dbReference type="NCBI Taxonomy" id="1176537"/>
    <lineage>
        <taxon>Bacteria</taxon>
        <taxon>Pseudomonadati</taxon>
        <taxon>Bacteroidota</taxon>
        <taxon>Sphingobacteriia</taxon>
        <taxon>Sphingobacteriales</taxon>
        <taxon>Sphingobacteriaceae</taxon>
        <taxon>Olivibacter</taxon>
    </lineage>
</organism>
<dbReference type="Pfam" id="PF02278">
    <property type="entry name" value="Lyase_8"/>
    <property type="match status" value="1"/>
</dbReference>
<dbReference type="Proteomes" id="UP001501411">
    <property type="component" value="Unassembled WGS sequence"/>
</dbReference>
<dbReference type="InterPro" id="IPR011013">
    <property type="entry name" value="Gal_mutarotase_sf_dom"/>
</dbReference>
<dbReference type="Gene3D" id="2.70.98.10">
    <property type="match status" value="1"/>
</dbReference>
<comment type="similarity">
    <text evidence="2">Belongs to the polysaccharide lyase 8 family.</text>
</comment>
<feature type="signal peptide" evidence="7">
    <location>
        <begin position="1"/>
        <end position="22"/>
    </location>
</feature>
<evidence type="ECO:0000256" key="2">
    <source>
        <dbReference type="ARBA" id="ARBA00006699"/>
    </source>
</evidence>
<dbReference type="PANTHER" id="PTHR38481">
    <property type="entry name" value="HYALURONATE LYASE"/>
    <property type="match status" value="1"/>
</dbReference>
<evidence type="ECO:0000313" key="12">
    <source>
        <dbReference type="Proteomes" id="UP001501411"/>
    </source>
</evidence>
<feature type="domain" description="Polysaccharide lyase 8 N-terminal alpha-helical" evidence="10">
    <location>
        <begin position="92"/>
        <end position="339"/>
    </location>
</feature>
<dbReference type="InterPro" id="IPR014718">
    <property type="entry name" value="GH-type_carb-bd"/>
</dbReference>
<evidence type="ECO:0000259" key="8">
    <source>
        <dbReference type="Pfam" id="PF02278"/>
    </source>
</evidence>
<keyword evidence="5" id="KW-0106">Calcium</keyword>
<dbReference type="RefSeq" id="WP_345233524.1">
    <property type="nucleotide sequence ID" value="NZ_BAABIQ010000042.1"/>
</dbReference>
<dbReference type="SUPFAM" id="SSF48230">
    <property type="entry name" value="Chondroitin AC/alginate lyase"/>
    <property type="match status" value="1"/>
</dbReference>
<dbReference type="InterPro" id="IPR003159">
    <property type="entry name" value="Lyase_8_central_dom"/>
</dbReference>
<dbReference type="Gene3D" id="1.50.10.100">
    <property type="entry name" value="Chondroitin AC/alginate lyase"/>
    <property type="match status" value="1"/>
</dbReference>
<name>A0ABP9BY19_9SPHI</name>
<dbReference type="InterPro" id="IPR012970">
    <property type="entry name" value="Lyase_8_alpha_N"/>
</dbReference>
<dbReference type="InterPro" id="IPR008929">
    <property type="entry name" value="Chondroitin_lyas"/>
</dbReference>
<dbReference type="Pfam" id="PF08124">
    <property type="entry name" value="Lyase_8_N"/>
    <property type="match status" value="1"/>
</dbReference>
<keyword evidence="12" id="KW-1185">Reference proteome</keyword>